<evidence type="ECO:0000256" key="1">
    <source>
        <dbReference type="PROSITE-ProRule" id="PRU00047"/>
    </source>
</evidence>
<dbReference type="InterPro" id="IPR001878">
    <property type="entry name" value="Znf_CCHC"/>
</dbReference>
<protein>
    <submittedName>
        <fullName evidence="5">CCHC-type domain-containing protein</fullName>
    </submittedName>
</protein>
<gene>
    <name evidence="3" type="ORF">HPLM_LOCUS7343</name>
</gene>
<sequence length="305" mass="34249">MGPHTDLFLLSDLVRFDAVFYVATAFKGCHEDAIRFVDTPAEGMVPHRVLGLRSTRESRAAPCESYDAIVAHLRKSFERPQHRYMARQALSACKQQTATTVQDPATQKERVLEEFVARLRRDIRYYVKLDGPSSFEQAVSKRQRNGGYSRDAQGGPAQPCYNCGGTGRFARQCIATEPAQPTARRDQSHDLLEAREQIRALSVSLRENQSALERSKARAHVLIKRNEELAQSQVSIASLVALSLCGSTMALPMSAWFSPDTFMRIPSSYNCSYIIPRLGDTPRPLSMYIAQIRNVTKHLHSFARS</sequence>
<keyword evidence="1" id="KW-0863">Zinc-finger</keyword>
<keyword evidence="1" id="KW-0479">Metal-binding</keyword>
<dbReference type="GO" id="GO:0003676">
    <property type="term" value="F:nucleic acid binding"/>
    <property type="evidence" value="ECO:0007669"/>
    <property type="project" value="InterPro"/>
</dbReference>
<dbReference type="GO" id="GO:0008270">
    <property type="term" value="F:zinc ion binding"/>
    <property type="evidence" value="ECO:0007669"/>
    <property type="project" value="UniProtKB-KW"/>
</dbReference>
<reference evidence="5" key="1">
    <citation type="submission" date="2017-02" db="UniProtKB">
        <authorList>
            <consortium name="WormBaseParasite"/>
        </authorList>
    </citation>
    <scope>IDENTIFICATION</scope>
</reference>
<proteinExistence type="predicted"/>
<evidence type="ECO:0000259" key="2">
    <source>
        <dbReference type="PROSITE" id="PS50158"/>
    </source>
</evidence>
<dbReference type="Proteomes" id="UP000268014">
    <property type="component" value="Unassembled WGS sequence"/>
</dbReference>
<reference evidence="3 4" key="2">
    <citation type="submission" date="2018-11" db="EMBL/GenBank/DDBJ databases">
        <authorList>
            <consortium name="Pathogen Informatics"/>
        </authorList>
    </citation>
    <scope>NUCLEOTIDE SEQUENCE [LARGE SCALE GENOMIC DNA]</scope>
    <source>
        <strain evidence="3 4">MHpl1</strain>
    </source>
</reference>
<feature type="domain" description="CCHC-type" evidence="2">
    <location>
        <begin position="160"/>
        <end position="173"/>
    </location>
</feature>
<organism evidence="5">
    <name type="scientific">Haemonchus placei</name>
    <name type="common">Barber's pole worm</name>
    <dbReference type="NCBI Taxonomy" id="6290"/>
    <lineage>
        <taxon>Eukaryota</taxon>
        <taxon>Metazoa</taxon>
        <taxon>Ecdysozoa</taxon>
        <taxon>Nematoda</taxon>
        <taxon>Chromadorea</taxon>
        <taxon>Rhabditida</taxon>
        <taxon>Rhabditina</taxon>
        <taxon>Rhabditomorpha</taxon>
        <taxon>Strongyloidea</taxon>
        <taxon>Trichostrongylidae</taxon>
        <taxon>Haemonchus</taxon>
    </lineage>
</organism>
<dbReference type="AlphaFoldDB" id="A0A0N4WAE8"/>
<keyword evidence="1" id="KW-0862">Zinc</keyword>
<dbReference type="OrthoDB" id="5872378at2759"/>
<dbReference type="EMBL" id="UZAF01016642">
    <property type="protein sequence ID" value="VDO31604.1"/>
    <property type="molecule type" value="Genomic_DNA"/>
</dbReference>
<evidence type="ECO:0000313" key="4">
    <source>
        <dbReference type="Proteomes" id="UP000268014"/>
    </source>
</evidence>
<evidence type="ECO:0000313" key="5">
    <source>
        <dbReference type="WBParaSite" id="HPLM_0000735101-mRNA-1"/>
    </source>
</evidence>
<dbReference type="PROSITE" id="PS50158">
    <property type="entry name" value="ZF_CCHC"/>
    <property type="match status" value="1"/>
</dbReference>
<name>A0A0N4WAE8_HAEPC</name>
<evidence type="ECO:0000313" key="3">
    <source>
        <dbReference type="EMBL" id="VDO31604.1"/>
    </source>
</evidence>
<dbReference type="WBParaSite" id="HPLM_0000735101-mRNA-1">
    <property type="protein sequence ID" value="HPLM_0000735101-mRNA-1"/>
    <property type="gene ID" value="HPLM_0000735101"/>
</dbReference>
<keyword evidence="4" id="KW-1185">Reference proteome</keyword>
<accession>A0A0N4WAE8</accession>